<evidence type="ECO:0000256" key="2">
    <source>
        <dbReference type="ARBA" id="ARBA00004496"/>
    </source>
</evidence>
<evidence type="ECO:0000256" key="1">
    <source>
        <dbReference type="ARBA" id="ARBA00004123"/>
    </source>
</evidence>
<name>A0ABC8KRG9_ERUVS</name>
<dbReference type="Pfam" id="PF01764">
    <property type="entry name" value="Lipase_3"/>
    <property type="match status" value="1"/>
</dbReference>
<dbReference type="InterPro" id="IPR002921">
    <property type="entry name" value="Fungal_lipase-type"/>
</dbReference>
<protein>
    <recommendedName>
        <fullName evidence="11">Senescence-associated carboxylesterase 101</fullName>
    </recommendedName>
</protein>
<evidence type="ECO:0000313" key="9">
    <source>
        <dbReference type="EMBL" id="CAH8361120.1"/>
    </source>
</evidence>
<dbReference type="GO" id="GO:0006952">
    <property type="term" value="P:defense response"/>
    <property type="evidence" value="ECO:0007669"/>
    <property type="project" value="UniProtKB-KW"/>
</dbReference>
<dbReference type="Gene3D" id="3.40.50.1820">
    <property type="entry name" value="alpha/beta hydrolase"/>
    <property type="match status" value="1"/>
</dbReference>
<evidence type="ECO:0000256" key="3">
    <source>
        <dbReference type="ARBA" id="ARBA00022490"/>
    </source>
</evidence>
<proteinExistence type="predicted"/>
<reference evidence="9 10" key="1">
    <citation type="submission" date="2022-03" db="EMBL/GenBank/DDBJ databases">
        <authorList>
            <person name="Macdonald S."/>
            <person name="Ahmed S."/>
            <person name="Newling K."/>
        </authorList>
    </citation>
    <scope>NUCLEOTIDE SEQUENCE [LARGE SCALE GENOMIC DNA]</scope>
</reference>
<keyword evidence="10" id="KW-1185">Reference proteome</keyword>
<dbReference type="InterPro" id="IPR029058">
    <property type="entry name" value="AB_hydrolase_fold"/>
</dbReference>
<dbReference type="Proteomes" id="UP001642260">
    <property type="component" value="Unassembled WGS sequence"/>
</dbReference>
<keyword evidence="6" id="KW-0539">Nucleus</keyword>
<keyword evidence="4" id="KW-0378">Hydrolase</keyword>
<evidence type="ECO:0000259" key="7">
    <source>
        <dbReference type="Pfam" id="PF01764"/>
    </source>
</evidence>
<dbReference type="GO" id="GO:0016787">
    <property type="term" value="F:hydrolase activity"/>
    <property type="evidence" value="ECO:0007669"/>
    <property type="project" value="UniProtKB-KW"/>
</dbReference>
<comment type="subcellular location">
    <subcellularLocation>
        <location evidence="2">Cytoplasm</location>
    </subcellularLocation>
    <subcellularLocation>
        <location evidence="1">Nucleus</location>
    </subcellularLocation>
</comment>
<evidence type="ECO:0000259" key="8">
    <source>
        <dbReference type="Pfam" id="PF18117"/>
    </source>
</evidence>
<feature type="domain" description="EDS1 EP" evidence="8">
    <location>
        <begin position="262"/>
        <end position="459"/>
    </location>
</feature>
<dbReference type="EMBL" id="CAKOAT010298488">
    <property type="protein sequence ID" value="CAH8361120.1"/>
    <property type="molecule type" value="Genomic_DNA"/>
</dbReference>
<dbReference type="SUPFAM" id="SSF53474">
    <property type="entry name" value="alpha/beta-Hydrolases"/>
    <property type="match status" value="1"/>
</dbReference>
<keyword evidence="5" id="KW-0611">Plant defense</keyword>
<comment type="caution">
    <text evidence="9">The sequence shown here is derived from an EMBL/GenBank/DDBJ whole genome shotgun (WGS) entry which is preliminary data.</text>
</comment>
<gene>
    <name evidence="9" type="ORF">ERUC_LOCUS26876</name>
</gene>
<feature type="domain" description="Fungal lipase-type" evidence="7">
    <location>
        <begin position="105"/>
        <end position="180"/>
    </location>
</feature>
<dbReference type="AlphaFoldDB" id="A0ABC8KRG9"/>
<dbReference type="InterPro" id="IPR041266">
    <property type="entry name" value="EDS1_EP"/>
</dbReference>
<keyword evidence="3" id="KW-0963">Cytoplasm</keyword>
<sequence length="488" mass="55954">MDTSTGRKFVEQGKFVLKAGLTDKAWSKITIHGNEVSGLEFKTYHEGIYTIVVFVAPSCPLDSGPPTPLSGPQAQNPFYFLCSEKISSFSLHTPAYNLFVSAKEDLTHLKSDLTKLLESKKQVIITGAALGGSVASLFTLWLLDTVDPKLKRPLCITFGSPLLGDASLQQILENSLRNSCFLHVADAAQTPIQAGFKPFGTFLIYVGDQCICIDDPETVMELLSGVNDDGVFSRMVERAENKKRRFDPLKKLNHMKIEMMYLEWYIKGCKRANMGFYDWYKTPISGEVKEKTKERITELNQYWASVVEEVEKMPQGEDSLLKTRSLYSANNYRRMVEPLVIAEYYRDGKREYRTRRSRHFVMLEKLFKEKQIDPAKLEKRDLTYLLTFDSCFWADVEEALLLTNSQVVVSREVVLEKLIKFEEDVWETIKKGEVSPEIFLEKSSFMKWWREYMKIKGSPSEYKKIKGSPSNFTEFMISGEYKTYGQAS</sequence>
<dbReference type="Pfam" id="PF18117">
    <property type="entry name" value="EDS1_EP"/>
    <property type="match status" value="1"/>
</dbReference>
<evidence type="ECO:0000256" key="6">
    <source>
        <dbReference type="ARBA" id="ARBA00023242"/>
    </source>
</evidence>
<evidence type="ECO:0000256" key="4">
    <source>
        <dbReference type="ARBA" id="ARBA00022801"/>
    </source>
</evidence>
<evidence type="ECO:0000256" key="5">
    <source>
        <dbReference type="ARBA" id="ARBA00022821"/>
    </source>
</evidence>
<dbReference type="GO" id="GO:0005634">
    <property type="term" value="C:nucleus"/>
    <property type="evidence" value="ECO:0007669"/>
    <property type="project" value="UniProtKB-SubCell"/>
</dbReference>
<dbReference type="GO" id="GO:0005737">
    <property type="term" value="C:cytoplasm"/>
    <property type="evidence" value="ECO:0007669"/>
    <property type="project" value="UniProtKB-SubCell"/>
</dbReference>
<dbReference type="PANTHER" id="PTHR46898">
    <property type="entry name" value="SENESCENCE-ASSOCIATED CARBOXYLESTERASE 101"/>
    <property type="match status" value="1"/>
</dbReference>
<dbReference type="InterPro" id="IPR044603">
    <property type="entry name" value="SAG101-like"/>
</dbReference>
<accession>A0ABC8KRG9</accession>
<evidence type="ECO:0008006" key="11">
    <source>
        <dbReference type="Google" id="ProtNLM"/>
    </source>
</evidence>
<evidence type="ECO:0000313" key="10">
    <source>
        <dbReference type="Proteomes" id="UP001642260"/>
    </source>
</evidence>
<organism evidence="9 10">
    <name type="scientific">Eruca vesicaria subsp. sativa</name>
    <name type="common">Garden rocket</name>
    <name type="synonym">Eruca sativa</name>
    <dbReference type="NCBI Taxonomy" id="29727"/>
    <lineage>
        <taxon>Eukaryota</taxon>
        <taxon>Viridiplantae</taxon>
        <taxon>Streptophyta</taxon>
        <taxon>Embryophyta</taxon>
        <taxon>Tracheophyta</taxon>
        <taxon>Spermatophyta</taxon>
        <taxon>Magnoliopsida</taxon>
        <taxon>eudicotyledons</taxon>
        <taxon>Gunneridae</taxon>
        <taxon>Pentapetalae</taxon>
        <taxon>rosids</taxon>
        <taxon>malvids</taxon>
        <taxon>Brassicales</taxon>
        <taxon>Brassicaceae</taxon>
        <taxon>Brassiceae</taxon>
        <taxon>Eruca</taxon>
    </lineage>
</organism>
<dbReference type="PANTHER" id="PTHR46898:SF3">
    <property type="entry name" value="FUNGAL LIPASE-LIKE DOMAIN-CONTAINING PROTEIN"/>
    <property type="match status" value="1"/>
</dbReference>